<accession>A0A1H7XMA1</accession>
<dbReference type="AlphaFoldDB" id="A0A1H7XMA1"/>
<reference evidence="6" key="1">
    <citation type="submission" date="2016-10" db="EMBL/GenBank/DDBJ databases">
        <authorList>
            <person name="Varghese N."/>
            <person name="Submissions S."/>
        </authorList>
    </citation>
    <scope>NUCLEOTIDE SEQUENCE [LARGE SCALE GENOMIC DNA]</scope>
    <source>
        <strain evidence="6">DSM 24204</strain>
    </source>
</reference>
<dbReference type="InterPro" id="IPR001387">
    <property type="entry name" value="Cro/C1-type_HTH"/>
</dbReference>
<evidence type="ECO:0000256" key="3">
    <source>
        <dbReference type="ARBA" id="ARBA00023163"/>
    </source>
</evidence>
<evidence type="ECO:0000313" key="5">
    <source>
        <dbReference type="EMBL" id="SEM34317.1"/>
    </source>
</evidence>
<dbReference type="STRING" id="97481.SAMN05444853_11319"/>
<dbReference type="OrthoDB" id="9791537at2"/>
<gene>
    <name evidence="5" type="ORF">SAMN05444853_11319</name>
</gene>
<dbReference type="InterPro" id="IPR036286">
    <property type="entry name" value="LexA/Signal_pep-like_sf"/>
</dbReference>
<dbReference type="RefSeq" id="WP_090921894.1">
    <property type="nucleotide sequence ID" value="NZ_CP016180.1"/>
</dbReference>
<keyword evidence="2" id="KW-0238">DNA-binding</keyword>
<dbReference type="EMBL" id="FOBN01000013">
    <property type="protein sequence ID" value="SEM34317.1"/>
    <property type="molecule type" value="Genomic_DNA"/>
</dbReference>
<evidence type="ECO:0000259" key="4">
    <source>
        <dbReference type="PROSITE" id="PS50943"/>
    </source>
</evidence>
<dbReference type="PANTHER" id="PTHR40661:SF3">
    <property type="entry name" value="FELS-1 PROPHAGE TRANSCRIPTIONAL REGULATOR"/>
    <property type="match status" value="1"/>
</dbReference>
<name>A0A1H7XMA1_9PAST</name>
<dbReference type="GeneID" id="83544534"/>
<protein>
    <submittedName>
        <fullName evidence="5">Phage repressor protein C, contains Cro/C1-type HTH and peptisase s24 domains</fullName>
    </submittedName>
</protein>
<dbReference type="GO" id="GO:0003677">
    <property type="term" value="F:DNA binding"/>
    <property type="evidence" value="ECO:0007669"/>
    <property type="project" value="UniProtKB-KW"/>
</dbReference>
<dbReference type="SUPFAM" id="SSF51306">
    <property type="entry name" value="LexA/Signal peptidase"/>
    <property type="match status" value="1"/>
</dbReference>
<sequence>MKELGDRIEYALELRNTDRAFLAKKLNRTRAAIGNLINGKVKKVPIYEIAEALHIDPDWLLTGKGEPGSYALTNISTQQDTDHSYKIDLLDVQAATNHTGIINNQYPEVIQSIYFSKDGMLEIVGRKSNQGLALITIPSDSMSPTIEKGDIVFVDTTINYYQGEGIYIFLTNDETFIKRLQRVPSGTYKALSDNQYYAPFELTPDEFEQVRVIGKFVRVLPIDPRDL</sequence>
<feature type="domain" description="HTH cro/C1-type" evidence="4">
    <location>
        <begin position="22"/>
        <end position="60"/>
    </location>
</feature>
<dbReference type="PANTHER" id="PTHR40661">
    <property type="match status" value="1"/>
</dbReference>
<keyword evidence="3" id="KW-0804">Transcription</keyword>
<dbReference type="Gene3D" id="2.10.109.10">
    <property type="entry name" value="Umud Fragment, subunit A"/>
    <property type="match status" value="1"/>
</dbReference>
<keyword evidence="1" id="KW-0805">Transcription regulation</keyword>
<dbReference type="CDD" id="cd06529">
    <property type="entry name" value="S24_LexA-like"/>
    <property type="match status" value="1"/>
</dbReference>
<dbReference type="Pfam" id="PF00717">
    <property type="entry name" value="Peptidase_S24"/>
    <property type="match status" value="1"/>
</dbReference>
<evidence type="ECO:0000256" key="2">
    <source>
        <dbReference type="ARBA" id="ARBA00023125"/>
    </source>
</evidence>
<dbReference type="InterPro" id="IPR015927">
    <property type="entry name" value="Peptidase_S24_S26A/B/C"/>
</dbReference>
<dbReference type="Gene3D" id="1.10.260.40">
    <property type="entry name" value="lambda repressor-like DNA-binding domains"/>
    <property type="match status" value="1"/>
</dbReference>
<dbReference type="CDD" id="cd00093">
    <property type="entry name" value="HTH_XRE"/>
    <property type="match status" value="1"/>
</dbReference>
<organism evidence="5 6">
    <name type="scientific">Phocoenobacter skyensis</name>
    <dbReference type="NCBI Taxonomy" id="97481"/>
    <lineage>
        <taxon>Bacteria</taxon>
        <taxon>Pseudomonadati</taxon>
        <taxon>Pseudomonadota</taxon>
        <taxon>Gammaproteobacteria</taxon>
        <taxon>Pasteurellales</taxon>
        <taxon>Pasteurellaceae</taxon>
        <taxon>Phocoenobacter</taxon>
    </lineage>
</organism>
<evidence type="ECO:0000313" key="6">
    <source>
        <dbReference type="Proteomes" id="UP000198883"/>
    </source>
</evidence>
<evidence type="ECO:0000256" key="1">
    <source>
        <dbReference type="ARBA" id="ARBA00023015"/>
    </source>
</evidence>
<dbReference type="SUPFAM" id="SSF47413">
    <property type="entry name" value="lambda repressor-like DNA-binding domains"/>
    <property type="match status" value="1"/>
</dbReference>
<proteinExistence type="predicted"/>
<dbReference type="InterPro" id="IPR010982">
    <property type="entry name" value="Lambda_DNA-bd_dom_sf"/>
</dbReference>
<dbReference type="InterPro" id="IPR039418">
    <property type="entry name" value="LexA-like"/>
</dbReference>
<dbReference type="Proteomes" id="UP000198883">
    <property type="component" value="Unassembled WGS sequence"/>
</dbReference>
<dbReference type="PROSITE" id="PS50943">
    <property type="entry name" value="HTH_CROC1"/>
    <property type="match status" value="1"/>
</dbReference>